<gene>
    <name evidence="2" type="ORF">GM676_01645</name>
</gene>
<evidence type="ECO:0000256" key="1">
    <source>
        <dbReference type="SAM" id="Phobius"/>
    </source>
</evidence>
<accession>A0A6L6PBE3</accession>
<sequence>MSIKGDLIAIGIAGAVVLAVGWYAKKGLAGLRDSAKGTVKEIYTEAAHAIENVGQVFKPTAEDVDLKDAINAPARLIDSYINAAGQLITGNPNWNQASVMHRIDGDFGVLPGEGW</sequence>
<dbReference type="EMBL" id="WNKY01000001">
    <property type="protein sequence ID" value="MTV36284.1"/>
    <property type="molecule type" value="Genomic_DNA"/>
</dbReference>
<reference evidence="2 3" key="1">
    <citation type="submission" date="2019-11" db="EMBL/GenBank/DDBJ databases">
        <title>Type strains purchased from KCTC, JCM and DSMZ.</title>
        <authorList>
            <person name="Lu H."/>
        </authorList>
    </citation>
    <scope>NUCLEOTIDE SEQUENCE [LARGE SCALE GENOMIC DNA]</scope>
    <source>
        <strain evidence="2 3">KCTC 22382</strain>
    </source>
</reference>
<keyword evidence="1" id="KW-0472">Membrane</keyword>
<keyword evidence="3" id="KW-1185">Reference proteome</keyword>
<organism evidence="2 3">
    <name type="scientific">Duganella radicis</name>
    <dbReference type="NCBI Taxonomy" id="551988"/>
    <lineage>
        <taxon>Bacteria</taxon>
        <taxon>Pseudomonadati</taxon>
        <taxon>Pseudomonadota</taxon>
        <taxon>Betaproteobacteria</taxon>
        <taxon>Burkholderiales</taxon>
        <taxon>Oxalobacteraceae</taxon>
        <taxon>Telluria group</taxon>
        <taxon>Duganella</taxon>
    </lineage>
</organism>
<dbReference type="AlphaFoldDB" id="A0A6L6PBE3"/>
<evidence type="ECO:0000313" key="2">
    <source>
        <dbReference type="EMBL" id="MTV36284.1"/>
    </source>
</evidence>
<proteinExistence type="predicted"/>
<feature type="transmembrane region" description="Helical" evidence="1">
    <location>
        <begin position="6"/>
        <end position="24"/>
    </location>
</feature>
<keyword evidence="1" id="KW-0812">Transmembrane</keyword>
<name>A0A6L6PBE3_9BURK</name>
<evidence type="ECO:0000313" key="3">
    <source>
        <dbReference type="Proteomes" id="UP000475582"/>
    </source>
</evidence>
<comment type="caution">
    <text evidence="2">The sequence shown here is derived from an EMBL/GenBank/DDBJ whole genome shotgun (WGS) entry which is preliminary data.</text>
</comment>
<keyword evidence="1" id="KW-1133">Transmembrane helix</keyword>
<protein>
    <submittedName>
        <fullName evidence="2">Uncharacterized protein</fullName>
    </submittedName>
</protein>
<dbReference type="Proteomes" id="UP000475582">
    <property type="component" value="Unassembled WGS sequence"/>
</dbReference>
<dbReference type="RefSeq" id="WP_155461628.1">
    <property type="nucleotide sequence ID" value="NZ_WNKY01000001.1"/>
</dbReference>